<organism evidence="2 3">
    <name type="scientific">Rhododendron simsii</name>
    <name type="common">Sims's rhododendron</name>
    <dbReference type="NCBI Taxonomy" id="118357"/>
    <lineage>
        <taxon>Eukaryota</taxon>
        <taxon>Viridiplantae</taxon>
        <taxon>Streptophyta</taxon>
        <taxon>Embryophyta</taxon>
        <taxon>Tracheophyta</taxon>
        <taxon>Spermatophyta</taxon>
        <taxon>Magnoliopsida</taxon>
        <taxon>eudicotyledons</taxon>
        <taxon>Gunneridae</taxon>
        <taxon>Pentapetalae</taxon>
        <taxon>asterids</taxon>
        <taxon>Ericales</taxon>
        <taxon>Ericaceae</taxon>
        <taxon>Ericoideae</taxon>
        <taxon>Rhodoreae</taxon>
        <taxon>Rhododendron</taxon>
    </lineage>
</organism>
<evidence type="ECO:0000313" key="2">
    <source>
        <dbReference type="EMBL" id="KAF7144432.1"/>
    </source>
</evidence>
<proteinExistence type="predicted"/>
<sequence>MAAWGYVIGDFFNQALLAKQGWRLISGGSSLFRQIFKGRYFPYTSFWHANASSTVSWAWKSIVWARELIDKGWRWQVHSEKDIHVWEDPWLSKNTDFRIDGITLRRKGIEKVADFIDPDTKSWKVSLIHKTFNHEDADAILSIPISYISQRDRKIWHPSRNGTISVKIAYRLAKEGLSSCRDLQAGQPSSLNVLPTVWKKLWGLSLHPKVKMFIWKCFNNAVATNSALMTRNMRLNLVCPRCGIVEESIEHVLF</sequence>
<dbReference type="AlphaFoldDB" id="A0A834LR78"/>
<dbReference type="InterPro" id="IPR026960">
    <property type="entry name" value="RVT-Znf"/>
</dbReference>
<comment type="caution">
    <text evidence="2">The sequence shown here is derived from an EMBL/GenBank/DDBJ whole genome shotgun (WGS) entry which is preliminary data.</text>
</comment>
<dbReference type="EMBL" id="WJXA01000004">
    <property type="protein sequence ID" value="KAF7144432.1"/>
    <property type="molecule type" value="Genomic_DNA"/>
</dbReference>
<feature type="domain" description="Reverse transcriptase zinc-binding" evidence="1">
    <location>
        <begin position="196"/>
        <end position="254"/>
    </location>
</feature>
<accession>A0A834LR78</accession>
<dbReference type="Pfam" id="PF13966">
    <property type="entry name" value="zf-RVT"/>
    <property type="match status" value="1"/>
</dbReference>
<name>A0A834LR78_RHOSS</name>
<dbReference type="Proteomes" id="UP000626092">
    <property type="component" value="Unassembled WGS sequence"/>
</dbReference>
<evidence type="ECO:0000259" key="1">
    <source>
        <dbReference type="Pfam" id="PF13966"/>
    </source>
</evidence>
<reference evidence="2" key="1">
    <citation type="submission" date="2019-11" db="EMBL/GenBank/DDBJ databases">
        <authorList>
            <person name="Liu Y."/>
            <person name="Hou J."/>
            <person name="Li T.-Q."/>
            <person name="Guan C.-H."/>
            <person name="Wu X."/>
            <person name="Wu H.-Z."/>
            <person name="Ling F."/>
            <person name="Zhang R."/>
            <person name="Shi X.-G."/>
            <person name="Ren J.-P."/>
            <person name="Chen E.-F."/>
            <person name="Sun J.-M."/>
        </authorList>
    </citation>
    <scope>NUCLEOTIDE SEQUENCE</scope>
    <source>
        <strain evidence="2">Adult_tree_wgs_1</strain>
        <tissue evidence="2">Leaves</tissue>
    </source>
</reference>
<protein>
    <recommendedName>
        <fullName evidence="1">Reverse transcriptase zinc-binding domain-containing protein</fullName>
    </recommendedName>
</protein>
<evidence type="ECO:0000313" key="3">
    <source>
        <dbReference type="Proteomes" id="UP000626092"/>
    </source>
</evidence>
<dbReference type="OrthoDB" id="1700619at2759"/>
<gene>
    <name evidence="2" type="ORF">RHSIM_Rhsim04G0060300</name>
</gene>
<keyword evidence="3" id="KW-1185">Reference proteome</keyword>